<evidence type="ECO:0000256" key="7">
    <source>
        <dbReference type="ARBA" id="ARBA00022679"/>
    </source>
</evidence>
<keyword evidence="8 13" id="KW-0547">Nucleotide-binding</keyword>
<evidence type="ECO:0000259" key="14">
    <source>
        <dbReference type="PROSITE" id="PS50052"/>
    </source>
</evidence>
<evidence type="ECO:0000256" key="6">
    <source>
        <dbReference type="ARBA" id="ARBA00022490"/>
    </source>
</evidence>
<dbReference type="NCBIfam" id="TIGR03263">
    <property type="entry name" value="guanyl_kin"/>
    <property type="match status" value="1"/>
</dbReference>
<evidence type="ECO:0000256" key="8">
    <source>
        <dbReference type="ARBA" id="ARBA00022741"/>
    </source>
</evidence>
<evidence type="ECO:0000256" key="5">
    <source>
        <dbReference type="ARBA" id="ARBA00016296"/>
    </source>
</evidence>
<dbReference type="EMBL" id="CP114014">
    <property type="protein sequence ID" value="XAY05772.1"/>
    <property type="molecule type" value="Genomic_DNA"/>
</dbReference>
<dbReference type="Pfam" id="PF00625">
    <property type="entry name" value="Guanylate_kin"/>
    <property type="match status" value="1"/>
</dbReference>
<dbReference type="Gene3D" id="3.40.50.300">
    <property type="entry name" value="P-loop containing nucleotide triphosphate hydrolases"/>
    <property type="match status" value="1"/>
</dbReference>
<dbReference type="FunFam" id="3.30.63.10:FF:000005">
    <property type="entry name" value="Guanylate kinase"/>
    <property type="match status" value="1"/>
</dbReference>
<feature type="domain" description="Guanylate kinase-like" evidence="14">
    <location>
        <begin position="22"/>
        <end position="200"/>
    </location>
</feature>
<comment type="similarity">
    <text evidence="3 13">Belongs to the guanylate kinase family.</text>
</comment>
<comment type="function">
    <text evidence="1 13">Essential for recycling GMP and indirectly, cGMP.</text>
</comment>
<protein>
    <recommendedName>
        <fullName evidence="5 13">Guanylate kinase</fullName>
        <ecNumber evidence="4 13">2.7.4.8</ecNumber>
    </recommendedName>
    <alternativeName>
        <fullName evidence="11 13">GMP kinase</fullName>
    </alternativeName>
</protein>
<keyword evidence="10 13" id="KW-0067">ATP-binding</keyword>
<dbReference type="InterPro" id="IPR020590">
    <property type="entry name" value="Guanylate_kinase_CS"/>
</dbReference>
<evidence type="ECO:0000256" key="9">
    <source>
        <dbReference type="ARBA" id="ARBA00022777"/>
    </source>
</evidence>
<dbReference type="SMART" id="SM00072">
    <property type="entry name" value="GuKc"/>
    <property type="match status" value="1"/>
</dbReference>
<dbReference type="HAMAP" id="MF_00328">
    <property type="entry name" value="Guanylate_kinase"/>
    <property type="match status" value="1"/>
</dbReference>
<dbReference type="CDD" id="cd00071">
    <property type="entry name" value="GMPK"/>
    <property type="match status" value="1"/>
</dbReference>
<keyword evidence="9 13" id="KW-0418">Kinase</keyword>
<dbReference type="GO" id="GO:0005524">
    <property type="term" value="F:ATP binding"/>
    <property type="evidence" value="ECO:0007669"/>
    <property type="project" value="UniProtKB-UniRule"/>
</dbReference>
<accession>A0AAU7AVW0</accession>
<evidence type="ECO:0000256" key="3">
    <source>
        <dbReference type="ARBA" id="ARBA00005790"/>
    </source>
</evidence>
<dbReference type="GO" id="GO:0004385">
    <property type="term" value="F:GMP kinase activity"/>
    <property type="evidence" value="ECO:0007669"/>
    <property type="project" value="UniProtKB-UniRule"/>
</dbReference>
<dbReference type="PANTHER" id="PTHR23117">
    <property type="entry name" value="GUANYLATE KINASE-RELATED"/>
    <property type="match status" value="1"/>
</dbReference>
<dbReference type="GO" id="GO:0005829">
    <property type="term" value="C:cytosol"/>
    <property type="evidence" value="ECO:0007669"/>
    <property type="project" value="TreeGrafter"/>
</dbReference>
<keyword evidence="7 13" id="KW-0808">Transferase</keyword>
<dbReference type="EC" id="2.7.4.8" evidence="4 13"/>
<evidence type="ECO:0000256" key="10">
    <source>
        <dbReference type="ARBA" id="ARBA00022840"/>
    </source>
</evidence>
<dbReference type="InterPro" id="IPR017665">
    <property type="entry name" value="Guanylate_kinase"/>
</dbReference>
<comment type="subcellular location">
    <subcellularLocation>
        <location evidence="2 13">Cytoplasm</location>
    </subcellularLocation>
</comment>
<evidence type="ECO:0000256" key="4">
    <source>
        <dbReference type="ARBA" id="ARBA00012961"/>
    </source>
</evidence>
<evidence type="ECO:0000313" key="15">
    <source>
        <dbReference type="EMBL" id="XAY05772.1"/>
    </source>
</evidence>
<evidence type="ECO:0000256" key="1">
    <source>
        <dbReference type="ARBA" id="ARBA00003531"/>
    </source>
</evidence>
<dbReference type="PROSITE" id="PS00856">
    <property type="entry name" value="GUANYLATE_KINASE_1"/>
    <property type="match status" value="1"/>
</dbReference>
<dbReference type="SUPFAM" id="SSF52540">
    <property type="entry name" value="P-loop containing nucleoside triphosphate hydrolases"/>
    <property type="match status" value="1"/>
</dbReference>
<evidence type="ECO:0000256" key="11">
    <source>
        <dbReference type="ARBA" id="ARBA00030128"/>
    </source>
</evidence>
<dbReference type="PANTHER" id="PTHR23117:SF13">
    <property type="entry name" value="GUANYLATE KINASE"/>
    <property type="match status" value="1"/>
</dbReference>
<reference evidence="15" key="1">
    <citation type="submission" date="2022-12" db="EMBL/GenBank/DDBJ databases">
        <title>Paraconexibacter alkalitolerans sp. nov. and Baekduia alba sp. nov., isolated from soil and emended description of the genera Paraconexibacter (Chun et al., 2020) and Baekduia (An et al., 2020).</title>
        <authorList>
            <person name="Vieira S."/>
            <person name="Huber K.J."/>
            <person name="Geppert A."/>
            <person name="Wolf J."/>
            <person name="Neumann-Schaal M."/>
            <person name="Muesken M."/>
            <person name="Overmann J."/>
        </authorList>
    </citation>
    <scope>NUCLEOTIDE SEQUENCE</scope>
    <source>
        <strain evidence="15">AEG42_29</strain>
    </source>
</reference>
<comment type="catalytic activity">
    <reaction evidence="12 13">
        <text>GMP + ATP = GDP + ADP</text>
        <dbReference type="Rhea" id="RHEA:20780"/>
        <dbReference type="ChEBI" id="CHEBI:30616"/>
        <dbReference type="ChEBI" id="CHEBI:58115"/>
        <dbReference type="ChEBI" id="CHEBI:58189"/>
        <dbReference type="ChEBI" id="CHEBI:456216"/>
        <dbReference type="EC" id="2.7.4.8"/>
    </reaction>
</comment>
<dbReference type="InterPro" id="IPR008144">
    <property type="entry name" value="Guanylate_kin-like_dom"/>
</dbReference>
<dbReference type="AlphaFoldDB" id="A0AAU7AVW0"/>
<dbReference type="InterPro" id="IPR027417">
    <property type="entry name" value="P-loop_NTPase"/>
</dbReference>
<name>A0AAU7AVW0_9ACTN</name>
<dbReference type="Gene3D" id="3.30.63.10">
    <property type="entry name" value="Guanylate Kinase phosphate binding domain"/>
    <property type="match status" value="1"/>
</dbReference>
<gene>
    <name evidence="13 15" type="primary">gmk</name>
    <name evidence="15" type="ORF">DSM112329_02630</name>
</gene>
<evidence type="ECO:0000256" key="2">
    <source>
        <dbReference type="ARBA" id="ARBA00004496"/>
    </source>
</evidence>
<evidence type="ECO:0000256" key="12">
    <source>
        <dbReference type="ARBA" id="ARBA00048594"/>
    </source>
</evidence>
<evidence type="ECO:0000256" key="13">
    <source>
        <dbReference type="HAMAP-Rule" id="MF_00328"/>
    </source>
</evidence>
<dbReference type="KEGG" id="parq:DSM112329_02630"/>
<dbReference type="InterPro" id="IPR008145">
    <property type="entry name" value="GK/Ca_channel_bsu"/>
</dbReference>
<feature type="binding site" evidence="13">
    <location>
        <begin position="29"/>
        <end position="36"/>
    </location>
    <ligand>
        <name>ATP</name>
        <dbReference type="ChEBI" id="CHEBI:30616"/>
    </ligand>
</feature>
<proteinExistence type="inferred from homology"/>
<keyword evidence="6 13" id="KW-0963">Cytoplasm</keyword>
<sequence>MPQAAGADGPSPGPATLPDPVARVFVITGPSGVGKGTLIRKLREALPELELSVSATTRSPRTGEQHGVDYHFLDADEFARRVDAGDFVEHAEYSGRRYGTLREELDRRTDAGHPVVLEIEVQGARQVRTAMPEAVQIFIAPPSTDTLRERLTGRGTDDDEQVAARLRVAVDEIAAQNEFRHKVINADLDAAVRELVDIVRAETAAQAHP</sequence>
<dbReference type="PROSITE" id="PS50052">
    <property type="entry name" value="GUANYLATE_KINASE_2"/>
    <property type="match status" value="1"/>
</dbReference>
<organism evidence="15">
    <name type="scientific">Paraconexibacter sp. AEG42_29</name>
    <dbReference type="NCBI Taxonomy" id="2997339"/>
    <lineage>
        <taxon>Bacteria</taxon>
        <taxon>Bacillati</taxon>
        <taxon>Actinomycetota</taxon>
        <taxon>Thermoleophilia</taxon>
        <taxon>Solirubrobacterales</taxon>
        <taxon>Paraconexibacteraceae</taxon>
        <taxon>Paraconexibacter</taxon>
    </lineage>
</organism>